<evidence type="ECO:0000313" key="3">
    <source>
        <dbReference type="WBParaSite" id="ECPE_0001233601-mRNA-1"/>
    </source>
</evidence>
<dbReference type="WBParaSite" id="ECPE_0001233601-mRNA-1">
    <property type="protein sequence ID" value="ECPE_0001233601-mRNA-1"/>
    <property type="gene ID" value="ECPE_0001233601"/>
</dbReference>
<gene>
    <name evidence="1" type="ORF">ECPE_LOCUS12300</name>
</gene>
<reference evidence="3" key="1">
    <citation type="submission" date="2016-06" db="UniProtKB">
        <authorList>
            <consortium name="WormBaseParasite"/>
        </authorList>
    </citation>
    <scope>IDENTIFICATION</scope>
</reference>
<evidence type="ECO:0000313" key="2">
    <source>
        <dbReference type="Proteomes" id="UP000272942"/>
    </source>
</evidence>
<accession>A0A183AZB5</accession>
<dbReference type="AlphaFoldDB" id="A0A183AZB5"/>
<keyword evidence="2" id="KW-1185">Reference proteome</keyword>
<reference evidence="1 2" key="2">
    <citation type="submission" date="2018-11" db="EMBL/GenBank/DDBJ databases">
        <authorList>
            <consortium name="Pathogen Informatics"/>
        </authorList>
    </citation>
    <scope>NUCLEOTIDE SEQUENCE [LARGE SCALE GENOMIC DNA]</scope>
    <source>
        <strain evidence="1 2">Egypt</strain>
    </source>
</reference>
<sequence length="155" mass="17812">MRFAKFAAPPTAPAAPRNLRLFSQIIPPSVRDVPPQVALRATWEAPLTVNVHPDSGEPRGTVLPNETLYRIKWRLMLGVSGEQGLGQQNRRFRLRRALNDTEWMLYWPGQEKRQDRLTQIRDLIPVTLLGGEMNITTNSWNPTPGQFCKPFNYYE</sequence>
<proteinExistence type="predicted"/>
<evidence type="ECO:0000313" key="1">
    <source>
        <dbReference type="EMBL" id="VDP89572.1"/>
    </source>
</evidence>
<dbReference type="Proteomes" id="UP000272942">
    <property type="component" value="Unassembled WGS sequence"/>
</dbReference>
<dbReference type="EMBL" id="UZAN01052593">
    <property type="protein sequence ID" value="VDP89572.1"/>
    <property type="molecule type" value="Genomic_DNA"/>
</dbReference>
<organism evidence="3">
    <name type="scientific">Echinostoma caproni</name>
    <dbReference type="NCBI Taxonomy" id="27848"/>
    <lineage>
        <taxon>Eukaryota</taxon>
        <taxon>Metazoa</taxon>
        <taxon>Spiralia</taxon>
        <taxon>Lophotrochozoa</taxon>
        <taxon>Platyhelminthes</taxon>
        <taxon>Trematoda</taxon>
        <taxon>Digenea</taxon>
        <taxon>Plagiorchiida</taxon>
        <taxon>Echinostomata</taxon>
        <taxon>Echinostomatoidea</taxon>
        <taxon>Echinostomatidae</taxon>
        <taxon>Echinostoma</taxon>
    </lineage>
</organism>
<protein>
    <submittedName>
        <fullName evidence="3">Fibronectin type-III domain-containing protein</fullName>
    </submittedName>
</protein>
<name>A0A183AZB5_9TREM</name>